<proteinExistence type="predicted"/>
<name>B0RKY8_YEREN</name>
<geneLocation type="plasmid" evidence="1">
    <name>pYE854</name>
</geneLocation>
<reference evidence="1" key="1">
    <citation type="journal article" date="2008" name="J. Bacteriol.">
        <title>Genetic and functional properties of the self-transmissible Yersinia enterocolitica plasmid pYE854, which mobilizes the virulence plasmid pYV.</title>
        <authorList>
            <person name="Hammerl J.A."/>
            <person name="Klein I."/>
            <person name="Lanka E."/>
            <person name="Appel B."/>
            <person name="Hertwig S."/>
        </authorList>
    </citation>
    <scope>NUCLEOTIDE SEQUENCE [LARGE SCALE GENOMIC DNA]</scope>
    <source>
        <strain evidence="1">29854</strain>
        <plasmid evidence="1">pYE854</plasmid>
    </source>
</reference>
<organism evidence="1">
    <name type="scientific">Yersinia enterocolitica</name>
    <dbReference type="NCBI Taxonomy" id="630"/>
    <lineage>
        <taxon>Bacteria</taxon>
        <taxon>Pseudomonadati</taxon>
        <taxon>Pseudomonadota</taxon>
        <taxon>Gammaproteobacteria</taxon>
        <taxon>Enterobacterales</taxon>
        <taxon>Yersiniaceae</taxon>
        <taxon>Yersinia</taxon>
    </lineage>
</organism>
<dbReference type="AlphaFoldDB" id="B0RKY8"/>
<dbReference type="EMBL" id="AM905950">
    <property type="protein sequence ID" value="CAP20205.1"/>
    <property type="molecule type" value="Genomic_DNA"/>
</dbReference>
<accession>B0RKY8</accession>
<evidence type="ECO:0000313" key="1">
    <source>
        <dbReference type="EMBL" id="CAP20205.1"/>
    </source>
</evidence>
<protein>
    <submittedName>
        <fullName evidence="1">Uncharacterized protein</fullName>
    </submittedName>
</protein>
<sequence length="67" mass="7904">MEVSFYTMRPIWSKQNGIVRKRRQLIFMFFRGNLTKKPPGPEVFLSVGRVFLLMLLLPGEEQKALYV</sequence>
<keyword evidence="1" id="KW-0614">Plasmid</keyword>